<evidence type="ECO:0000256" key="6">
    <source>
        <dbReference type="ARBA" id="ARBA00022694"/>
    </source>
</evidence>
<comment type="catalytic activity">
    <reaction evidence="1 7">
        <text>guanosine(46) in tRNA + S-adenosyl-L-methionine = N(7)-methylguanosine(46) in tRNA + S-adenosyl-L-homocysteine</text>
        <dbReference type="Rhea" id="RHEA:42708"/>
        <dbReference type="Rhea" id="RHEA-COMP:10188"/>
        <dbReference type="Rhea" id="RHEA-COMP:10189"/>
        <dbReference type="ChEBI" id="CHEBI:57856"/>
        <dbReference type="ChEBI" id="CHEBI:59789"/>
        <dbReference type="ChEBI" id="CHEBI:74269"/>
        <dbReference type="ChEBI" id="CHEBI:74480"/>
        <dbReference type="EC" id="2.1.1.33"/>
    </reaction>
</comment>
<accession>A0AAU9CQ44</accession>
<dbReference type="Gene3D" id="3.40.50.150">
    <property type="entry name" value="Vaccinia Virus protein VP39"/>
    <property type="match status" value="1"/>
</dbReference>
<dbReference type="GO" id="GO:0043527">
    <property type="term" value="C:tRNA methyltransferase complex"/>
    <property type="evidence" value="ECO:0007669"/>
    <property type="project" value="TreeGrafter"/>
</dbReference>
<dbReference type="HAMAP" id="MF_01057">
    <property type="entry name" value="tRNA_methyltr_TrmB"/>
    <property type="match status" value="1"/>
</dbReference>
<sequence length="227" mass="25552">MAEIPATDQLKRHIRSFVRREGRLTPAQRRALDVLWPRYGLTPEIPLRPEAIYPDSAPLILEIGFGNGESLVQMAAAYPQFNYLGIEVHRPGVGHLLLELEKRGLDNVRVYCADAVEVLETAIGAGLCQRINIFFPDPWPKKRHHKRRLIQPAFVALLAGKLEPGGILHLATDWPDYAGHMRAAVATCARLAPTDATALIPPRPQTKYERRGRRLGHPVTDLAYRRR</sequence>
<feature type="binding site" evidence="7">
    <location>
        <position position="141"/>
    </location>
    <ligand>
        <name>substrate</name>
    </ligand>
</feature>
<evidence type="ECO:0000256" key="3">
    <source>
        <dbReference type="ARBA" id="ARBA00022603"/>
    </source>
</evidence>
<evidence type="ECO:0000256" key="5">
    <source>
        <dbReference type="ARBA" id="ARBA00022691"/>
    </source>
</evidence>
<dbReference type="PANTHER" id="PTHR23417">
    <property type="entry name" value="3-DEOXY-D-MANNO-OCTULOSONIC-ACID TRANSFERASE/TRNA GUANINE-N 7 - -METHYLTRANSFERASE"/>
    <property type="match status" value="1"/>
</dbReference>
<evidence type="ECO:0000313" key="8">
    <source>
        <dbReference type="EMBL" id="BCX89782.1"/>
    </source>
</evidence>
<comment type="function">
    <text evidence="2 7">Catalyzes the formation of N(7)-methylguanine at position 46 (m7G46) in tRNA.</text>
</comment>
<dbReference type="RefSeq" id="WP_286292324.1">
    <property type="nucleotide sequence ID" value="NZ_AP024718.1"/>
</dbReference>
<keyword evidence="6 7" id="KW-0819">tRNA processing</keyword>
<feature type="binding site" evidence="7">
    <location>
        <position position="137"/>
    </location>
    <ligand>
        <name>S-adenosyl-L-methionine</name>
        <dbReference type="ChEBI" id="CHEBI:59789"/>
    </ligand>
</feature>
<comment type="similarity">
    <text evidence="7">Belongs to the class I-like SAM-binding methyltransferase superfamily. TrmB family.</text>
</comment>
<keyword evidence="5 7" id="KW-0949">S-adenosyl-L-methionine</keyword>
<keyword evidence="4 7" id="KW-0808">Transferase</keyword>
<dbReference type="EMBL" id="AP024718">
    <property type="protein sequence ID" value="BCX89782.1"/>
    <property type="molecule type" value="Genomic_DNA"/>
</dbReference>
<feature type="binding site" evidence="7">
    <location>
        <position position="173"/>
    </location>
    <ligand>
        <name>substrate</name>
    </ligand>
</feature>
<evidence type="ECO:0000256" key="7">
    <source>
        <dbReference type="HAMAP-Rule" id="MF_01057"/>
    </source>
</evidence>
<dbReference type="PANTHER" id="PTHR23417:SF14">
    <property type="entry name" value="PENTACOTRIPEPTIDE-REPEAT REGION OF PRORP DOMAIN-CONTAINING PROTEIN"/>
    <property type="match status" value="1"/>
</dbReference>
<evidence type="ECO:0000313" key="9">
    <source>
        <dbReference type="Proteomes" id="UP001321450"/>
    </source>
</evidence>
<organism evidence="8 9">
    <name type="scientific">Methylomarinovum tepidoasis</name>
    <dbReference type="NCBI Taxonomy" id="2840183"/>
    <lineage>
        <taxon>Bacteria</taxon>
        <taxon>Pseudomonadati</taxon>
        <taxon>Pseudomonadota</taxon>
        <taxon>Gammaproteobacteria</taxon>
        <taxon>Methylococcales</taxon>
        <taxon>Methylothermaceae</taxon>
        <taxon>Methylomarinovum</taxon>
    </lineage>
</organism>
<dbReference type="GO" id="GO:0008176">
    <property type="term" value="F:tRNA (guanine(46)-N7)-methyltransferase activity"/>
    <property type="evidence" value="ECO:0007669"/>
    <property type="project" value="UniProtKB-UniRule"/>
</dbReference>
<evidence type="ECO:0000256" key="4">
    <source>
        <dbReference type="ARBA" id="ARBA00022679"/>
    </source>
</evidence>
<feature type="binding site" evidence="7">
    <location>
        <begin position="206"/>
        <end position="209"/>
    </location>
    <ligand>
        <name>substrate</name>
    </ligand>
</feature>
<dbReference type="CDD" id="cd02440">
    <property type="entry name" value="AdoMet_MTases"/>
    <property type="match status" value="1"/>
</dbReference>
<dbReference type="SUPFAM" id="SSF53335">
    <property type="entry name" value="S-adenosyl-L-methionine-dependent methyltransferases"/>
    <property type="match status" value="1"/>
</dbReference>
<dbReference type="KEGG" id="meiy:MIN45_P2155"/>
<proteinExistence type="inferred from homology"/>
<dbReference type="InterPro" id="IPR029063">
    <property type="entry name" value="SAM-dependent_MTases_sf"/>
</dbReference>
<keyword evidence="9" id="KW-1185">Reference proteome</keyword>
<dbReference type="EC" id="2.1.1.33" evidence="7"/>
<name>A0AAU9CQ44_9GAMM</name>
<dbReference type="InterPro" id="IPR003358">
    <property type="entry name" value="tRNA_(Gua-N-7)_MeTrfase_Trmb"/>
</dbReference>
<comment type="caution">
    <text evidence="7">Lacks conserved residue(s) required for the propagation of feature annotation.</text>
</comment>
<dbReference type="PROSITE" id="PS51625">
    <property type="entry name" value="SAM_MT_TRMB"/>
    <property type="match status" value="1"/>
</dbReference>
<dbReference type="InterPro" id="IPR055361">
    <property type="entry name" value="tRNA_methyltr_TrmB_bact"/>
</dbReference>
<dbReference type="AlphaFoldDB" id="A0AAU9CQ44"/>
<evidence type="ECO:0000256" key="1">
    <source>
        <dbReference type="ARBA" id="ARBA00000142"/>
    </source>
</evidence>
<feature type="binding site" evidence="7">
    <location>
        <position position="62"/>
    </location>
    <ligand>
        <name>S-adenosyl-L-methionine</name>
        <dbReference type="ChEBI" id="CHEBI:59789"/>
    </ligand>
</feature>
<dbReference type="Proteomes" id="UP001321450">
    <property type="component" value="Chromosome"/>
</dbReference>
<dbReference type="Pfam" id="PF02390">
    <property type="entry name" value="Methyltransf_4"/>
    <property type="match status" value="1"/>
</dbReference>
<protein>
    <recommendedName>
        <fullName evidence="7">tRNA (guanine-N(7)-)-methyltransferase</fullName>
        <ecNumber evidence="7">2.1.1.33</ecNumber>
    </recommendedName>
    <alternativeName>
        <fullName evidence="7">tRNA (guanine(46)-N(7))-methyltransferase</fullName>
    </alternativeName>
    <alternativeName>
        <fullName evidence="7">tRNA(m7G46)-methyltransferase</fullName>
    </alternativeName>
</protein>
<gene>
    <name evidence="7" type="primary">trmB</name>
    <name evidence="8" type="ORF">MIN45_P2155</name>
</gene>
<dbReference type="NCBIfam" id="TIGR00091">
    <property type="entry name" value="tRNA (guanosine(46)-N7)-methyltransferase TrmB"/>
    <property type="match status" value="1"/>
</dbReference>
<feature type="binding site" evidence="7">
    <location>
        <position position="87"/>
    </location>
    <ligand>
        <name>S-adenosyl-L-methionine</name>
        <dbReference type="ChEBI" id="CHEBI:59789"/>
    </ligand>
</feature>
<keyword evidence="3 7" id="KW-0489">Methyltransferase</keyword>
<feature type="binding site" evidence="7">
    <location>
        <position position="114"/>
    </location>
    <ligand>
        <name>S-adenosyl-L-methionine</name>
        <dbReference type="ChEBI" id="CHEBI:59789"/>
    </ligand>
</feature>
<reference evidence="9" key="1">
    <citation type="journal article" date="2024" name="Int. J. Syst. Evol. Microbiol.">
        <title>Methylomarinovum tepidoasis sp. nov., a moderately thermophilic methanotroph of the family Methylothermaceae isolated from a deep-sea hydrothermal field.</title>
        <authorList>
            <person name="Hirayama H."/>
            <person name="Takaki Y."/>
            <person name="Abe M."/>
            <person name="Miyazaki M."/>
            <person name="Uematsu K."/>
            <person name="Matsui Y."/>
            <person name="Takai K."/>
        </authorList>
    </citation>
    <scope>NUCLEOTIDE SEQUENCE [LARGE SCALE GENOMIC DNA]</scope>
    <source>
        <strain evidence="9">IN45</strain>
    </source>
</reference>
<evidence type="ECO:0000256" key="2">
    <source>
        <dbReference type="ARBA" id="ARBA00003015"/>
    </source>
</evidence>
<comment type="pathway">
    <text evidence="7">tRNA modification; N(7)-methylguanine-tRNA biosynthesis.</text>
</comment>